<keyword evidence="1" id="KW-0472">Membrane</keyword>
<keyword evidence="1" id="KW-0812">Transmembrane</keyword>
<gene>
    <name evidence="2" type="ORF">ENI34_06495</name>
</gene>
<protein>
    <recommendedName>
        <fullName evidence="4">DUF5668 domain-containing protein</fullName>
    </recommendedName>
</protein>
<comment type="caution">
    <text evidence="2">The sequence shown here is derived from an EMBL/GenBank/DDBJ whole genome shotgun (WGS) entry which is preliminary data.</text>
</comment>
<evidence type="ECO:0008006" key="4">
    <source>
        <dbReference type="Google" id="ProtNLM"/>
    </source>
</evidence>
<proteinExistence type="predicted"/>
<evidence type="ECO:0000313" key="2">
    <source>
        <dbReference type="EMBL" id="HEC78775.1"/>
    </source>
</evidence>
<dbReference type="AlphaFoldDB" id="A0A9C9K0D6"/>
<accession>A0A9C9K0D6</accession>
<organism evidence="2 3">
    <name type="scientific">candidate division WOR-3 bacterium</name>
    <dbReference type="NCBI Taxonomy" id="2052148"/>
    <lineage>
        <taxon>Bacteria</taxon>
        <taxon>Bacteria division WOR-3</taxon>
    </lineage>
</organism>
<dbReference type="Proteomes" id="UP000885826">
    <property type="component" value="Unassembled WGS sequence"/>
</dbReference>
<reference evidence="2" key="1">
    <citation type="journal article" date="2020" name="mSystems">
        <title>Genome- and Community-Level Interaction Insights into Carbon Utilization and Element Cycling Functions of Hydrothermarchaeota in Hydrothermal Sediment.</title>
        <authorList>
            <person name="Zhou Z."/>
            <person name="Liu Y."/>
            <person name="Xu W."/>
            <person name="Pan J."/>
            <person name="Luo Z.H."/>
            <person name="Li M."/>
        </authorList>
    </citation>
    <scope>NUCLEOTIDE SEQUENCE</scope>
    <source>
        <strain evidence="2">HyVt-388</strain>
    </source>
</reference>
<dbReference type="EMBL" id="DRIG01000069">
    <property type="protein sequence ID" value="HEC78775.1"/>
    <property type="molecule type" value="Genomic_DNA"/>
</dbReference>
<name>A0A9C9K0D6_UNCW3</name>
<sequence length="74" mass="8316">MTVVIILVLIGIFLWLANLHIINLARDWPVILIIVGLGSIFHVSSKNKKKKIIEALEKGKITVEEAEERLKKTG</sequence>
<feature type="transmembrane region" description="Helical" evidence="1">
    <location>
        <begin position="29"/>
        <end position="45"/>
    </location>
</feature>
<keyword evidence="1" id="KW-1133">Transmembrane helix</keyword>
<evidence type="ECO:0000313" key="3">
    <source>
        <dbReference type="Proteomes" id="UP000885826"/>
    </source>
</evidence>
<evidence type="ECO:0000256" key="1">
    <source>
        <dbReference type="SAM" id="Phobius"/>
    </source>
</evidence>